<name>A0A6P4EDY6_DRORH</name>
<gene>
    <name evidence="4" type="primary">LOC108039143</name>
    <name evidence="2" type="synonym">108039143</name>
</gene>
<dbReference type="EnsemblMetazoa" id="XM_017116067.2">
    <property type="protein sequence ID" value="XP_016971556.1"/>
    <property type="gene ID" value="LOC108039143"/>
</dbReference>
<keyword evidence="3" id="KW-1185">Reference proteome</keyword>
<reference evidence="4" key="2">
    <citation type="submission" date="2025-04" db="UniProtKB">
        <authorList>
            <consortium name="RefSeq"/>
        </authorList>
    </citation>
    <scope>IDENTIFICATION</scope>
</reference>
<reference evidence="2" key="3">
    <citation type="submission" date="2025-05" db="UniProtKB">
        <authorList>
            <consortium name="EnsemblMetazoa"/>
        </authorList>
    </citation>
    <scope>IDENTIFICATION</scope>
</reference>
<accession>A0A6P4EDY6</accession>
<dbReference type="RefSeq" id="XP_016971556.1">
    <property type="nucleotide sequence ID" value="XM_017116067.1"/>
</dbReference>
<dbReference type="GeneID" id="108039143"/>
<proteinExistence type="predicted"/>
<protein>
    <submittedName>
        <fullName evidence="4">Uncharacterized protein LOC108039143</fullName>
    </submittedName>
</protein>
<reference evidence="3" key="1">
    <citation type="journal article" date="2021" name="Elife">
        <title>Highly contiguous assemblies of 101 drosophilid genomes.</title>
        <authorList>
            <person name="Kim B.Y."/>
            <person name="Wang J.R."/>
            <person name="Miller D.E."/>
            <person name="Barmina O."/>
            <person name="Delaney E."/>
            <person name="Thompson A."/>
            <person name="Comeault A.A."/>
            <person name="Peede D."/>
            <person name="D'Agostino E.R."/>
            <person name="Pelaez J."/>
            <person name="Aguilar J.M."/>
            <person name="Haji D."/>
            <person name="Matsunaga T."/>
            <person name="Armstrong E.E."/>
            <person name="Zych M."/>
            <person name="Ogawa Y."/>
            <person name="Stamenkovic-Radak M."/>
            <person name="Jelic M."/>
            <person name="Veselinovic M.S."/>
            <person name="Tanaskovic M."/>
            <person name="Eric P."/>
            <person name="Gao J.J."/>
            <person name="Katoh T.K."/>
            <person name="Toda M.J."/>
            <person name="Watabe H."/>
            <person name="Watada M."/>
            <person name="Davis J.S."/>
            <person name="Moyle L.C."/>
            <person name="Manoli G."/>
            <person name="Bertolini E."/>
            <person name="Kostal V."/>
            <person name="Hawley R.S."/>
            <person name="Takahashi A."/>
            <person name="Jones C.D."/>
            <person name="Price D.K."/>
            <person name="Whiteman N."/>
            <person name="Kopp A."/>
            <person name="Matute D.R."/>
            <person name="Petrov D.A."/>
        </authorList>
    </citation>
    <scope>NUCLEOTIDE SEQUENCE [LARGE SCALE GENOMIC DNA]</scope>
</reference>
<sequence>MEQQTLKRLTQARGRLKATVTHLVNYIENPPPQNTYSGVDDTLARLNQAFRSLEEITDEMHVYDNVEGFEDPTEDFQAYEEKRPSAKRHTSSGSQPELPNWIFSRQNWLF</sequence>
<evidence type="ECO:0000313" key="3">
    <source>
        <dbReference type="Proteomes" id="UP001652680"/>
    </source>
</evidence>
<evidence type="ECO:0000256" key="1">
    <source>
        <dbReference type="SAM" id="MobiDB-lite"/>
    </source>
</evidence>
<dbReference type="OrthoDB" id="7870526at2759"/>
<evidence type="ECO:0000313" key="2">
    <source>
        <dbReference type="EnsemblMetazoa" id="XP_016971556.1"/>
    </source>
</evidence>
<feature type="region of interest" description="Disordered" evidence="1">
    <location>
        <begin position="77"/>
        <end position="99"/>
    </location>
</feature>
<evidence type="ECO:0000313" key="4">
    <source>
        <dbReference type="RefSeq" id="XP_016971556.1"/>
    </source>
</evidence>
<dbReference type="AlphaFoldDB" id="A0A6P4EDY6"/>
<organism evidence="4">
    <name type="scientific">Drosophila rhopaloa</name>
    <name type="common">Fruit fly</name>
    <dbReference type="NCBI Taxonomy" id="1041015"/>
    <lineage>
        <taxon>Eukaryota</taxon>
        <taxon>Metazoa</taxon>
        <taxon>Ecdysozoa</taxon>
        <taxon>Arthropoda</taxon>
        <taxon>Hexapoda</taxon>
        <taxon>Insecta</taxon>
        <taxon>Pterygota</taxon>
        <taxon>Neoptera</taxon>
        <taxon>Endopterygota</taxon>
        <taxon>Diptera</taxon>
        <taxon>Brachycera</taxon>
        <taxon>Muscomorpha</taxon>
        <taxon>Ephydroidea</taxon>
        <taxon>Drosophilidae</taxon>
        <taxon>Drosophila</taxon>
        <taxon>Sophophora</taxon>
    </lineage>
</organism>
<dbReference type="Proteomes" id="UP001652680">
    <property type="component" value="Unassembled WGS sequence"/>
</dbReference>